<reference evidence="10 11" key="1">
    <citation type="submission" date="2019-11" db="EMBL/GenBank/DDBJ databases">
        <title>Genome sequences of 17 halophilic strains isolated from different environments.</title>
        <authorList>
            <person name="Furrow R.E."/>
        </authorList>
    </citation>
    <scope>NUCLEOTIDE SEQUENCE [LARGE SCALE GENOMIC DNA]</scope>
    <source>
        <strain evidence="10 11">22514_16_FS</strain>
    </source>
</reference>
<dbReference type="EC" id="2.7.13.3" evidence="7"/>
<evidence type="ECO:0000256" key="8">
    <source>
        <dbReference type="SAM" id="Coils"/>
    </source>
</evidence>
<evidence type="ECO:0000256" key="2">
    <source>
        <dbReference type="ARBA" id="ARBA00022679"/>
    </source>
</evidence>
<dbReference type="Gene3D" id="1.20.5.1930">
    <property type="match status" value="1"/>
</dbReference>
<dbReference type="GO" id="GO:0016020">
    <property type="term" value="C:membrane"/>
    <property type="evidence" value="ECO:0007669"/>
    <property type="project" value="InterPro"/>
</dbReference>
<dbReference type="InterPro" id="IPR005467">
    <property type="entry name" value="His_kinase_dom"/>
</dbReference>
<evidence type="ECO:0000256" key="3">
    <source>
        <dbReference type="ARBA" id="ARBA00022741"/>
    </source>
</evidence>
<dbReference type="PANTHER" id="PTHR24421:SF55">
    <property type="entry name" value="SENSOR HISTIDINE KINASE YDFH"/>
    <property type="match status" value="1"/>
</dbReference>
<comment type="function">
    <text evidence="7">Member of the two-component regulatory system DegS/DegU, which plays an important role in the transition growth phase.</text>
</comment>
<name>A0A6I5A120_9BACI</name>
<evidence type="ECO:0000256" key="1">
    <source>
        <dbReference type="ARBA" id="ARBA00000085"/>
    </source>
</evidence>
<keyword evidence="4 7" id="KW-0418">Kinase</keyword>
<keyword evidence="3 7" id="KW-0547">Nucleotide-binding</keyword>
<keyword evidence="8" id="KW-0175">Coiled coil</keyword>
<dbReference type="Gene3D" id="3.30.565.10">
    <property type="entry name" value="Histidine kinase-like ATPase, C-terminal domain"/>
    <property type="match status" value="1"/>
</dbReference>
<dbReference type="GO" id="GO:0005524">
    <property type="term" value="F:ATP binding"/>
    <property type="evidence" value="ECO:0007669"/>
    <property type="project" value="UniProtKB-UniRule"/>
</dbReference>
<dbReference type="Pfam" id="PF05384">
    <property type="entry name" value="DegS"/>
    <property type="match status" value="1"/>
</dbReference>
<dbReference type="GO" id="GO:0004721">
    <property type="term" value="F:phosphoprotein phosphatase activity"/>
    <property type="evidence" value="ECO:0007669"/>
    <property type="project" value="UniProtKB-UniRule"/>
</dbReference>
<protein>
    <recommendedName>
        <fullName evidence="7">Signal transduction histidine-protein kinase/phosphatase DegS</fullName>
        <ecNumber evidence="7">2.7.13.3</ecNumber>
        <ecNumber evidence="7">3.1.3.-</ecNumber>
    </recommendedName>
</protein>
<keyword evidence="7" id="KW-0963">Cytoplasm</keyword>
<dbReference type="InterPro" id="IPR003594">
    <property type="entry name" value="HATPase_dom"/>
</dbReference>
<dbReference type="InterPro" id="IPR036890">
    <property type="entry name" value="HATPase_C_sf"/>
</dbReference>
<dbReference type="InterPro" id="IPR016381">
    <property type="entry name" value="Sig_transdc_His_kinase_DegS"/>
</dbReference>
<keyword evidence="2 7" id="KW-0808">Transferase</keyword>
<dbReference type="Proteomes" id="UP000468638">
    <property type="component" value="Unassembled WGS sequence"/>
</dbReference>
<dbReference type="RefSeq" id="WP_160909634.1">
    <property type="nucleotide sequence ID" value="NZ_WMEQ01000006.1"/>
</dbReference>
<dbReference type="CDD" id="cd16917">
    <property type="entry name" value="HATPase_UhpB-NarQ-NarX-like"/>
    <property type="match status" value="1"/>
</dbReference>
<dbReference type="GO" id="GO:0000155">
    <property type="term" value="F:phosphorelay sensor kinase activity"/>
    <property type="evidence" value="ECO:0007669"/>
    <property type="project" value="UniProtKB-UniRule"/>
</dbReference>
<keyword evidence="7" id="KW-0904">Protein phosphatase</keyword>
<keyword evidence="5 7" id="KW-0067">ATP-binding</keyword>
<comment type="subcellular location">
    <subcellularLocation>
        <location evidence="7">Cytoplasm</location>
    </subcellularLocation>
</comment>
<evidence type="ECO:0000259" key="9">
    <source>
        <dbReference type="PROSITE" id="PS50109"/>
    </source>
</evidence>
<dbReference type="InterPro" id="IPR011712">
    <property type="entry name" value="Sig_transdc_His_kin_sub3_dim/P"/>
</dbReference>
<sequence>MSENKIGEKALDSIIGEMIDTVTNSKDEIFEIGEQSRTEFEQLNTELKETKTQVVEIIDEGDKLERQVRFSRMRLSEVSKHFDKYSEDQIREVYEQTHQLQMQLSVKREQEKQLREKRDDLEQRLRRLEETVERAEALSGKISVVLNYLNKDFRQVSETLEDAREKQAFGLQIIEAQEEERRRLSREIHDGPAQMLANVMLRSELVDRTFRERGVDEAIKEIKDVRKMVRSALYEVRRIIYDLRPMALDDLGLVPTLKKYLTTIEEYNADLEIQFTSHGEEKRLDSKYEVALFRLVQEATQNAVKHSEAKLIHVNFELTRNAVNIVVKDHGKGFDTSQKKEKSFGLVGMKERVEMLEGELSIDSDIGQGTVIMIQVPLNK</sequence>
<dbReference type="PROSITE" id="PS50109">
    <property type="entry name" value="HIS_KIN"/>
    <property type="match status" value="1"/>
</dbReference>
<evidence type="ECO:0000313" key="10">
    <source>
        <dbReference type="EMBL" id="MYL33962.1"/>
    </source>
</evidence>
<dbReference type="SUPFAM" id="SSF55874">
    <property type="entry name" value="ATPase domain of HSP90 chaperone/DNA topoisomerase II/histidine kinase"/>
    <property type="match status" value="1"/>
</dbReference>
<organism evidence="10 11">
    <name type="scientific">Pontibacillus yanchengensis</name>
    <dbReference type="NCBI Taxonomy" id="462910"/>
    <lineage>
        <taxon>Bacteria</taxon>
        <taxon>Bacillati</taxon>
        <taxon>Bacillota</taxon>
        <taxon>Bacilli</taxon>
        <taxon>Bacillales</taxon>
        <taxon>Bacillaceae</taxon>
        <taxon>Pontibacillus</taxon>
    </lineage>
</organism>
<dbReference type="AlphaFoldDB" id="A0A6I5A120"/>
<dbReference type="SMART" id="SM00387">
    <property type="entry name" value="HATPase_c"/>
    <property type="match status" value="1"/>
</dbReference>
<evidence type="ECO:0000256" key="5">
    <source>
        <dbReference type="ARBA" id="ARBA00022840"/>
    </source>
</evidence>
<dbReference type="Pfam" id="PF07730">
    <property type="entry name" value="HisKA_3"/>
    <property type="match status" value="1"/>
</dbReference>
<dbReference type="InterPro" id="IPR050482">
    <property type="entry name" value="Sensor_HK_TwoCompSys"/>
</dbReference>
<dbReference type="GO" id="GO:0005737">
    <property type="term" value="C:cytoplasm"/>
    <property type="evidence" value="ECO:0007669"/>
    <property type="project" value="UniProtKB-SubCell"/>
</dbReference>
<feature type="coiled-coil region" evidence="8">
    <location>
        <begin position="104"/>
        <end position="166"/>
    </location>
</feature>
<dbReference type="EMBL" id="WMEQ01000006">
    <property type="protein sequence ID" value="MYL33962.1"/>
    <property type="molecule type" value="Genomic_DNA"/>
</dbReference>
<comment type="caution">
    <text evidence="10">The sequence shown here is derived from an EMBL/GenBank/DDBJ whole genome shotgun (WGS) entry which is preliminary data.</text>
</comment>
<comment type="catalytic activity">
    <reaction evidence="1 7">
        <text>ATP + protein L-histidine = ADP + protein N-phospho-L-histidine.</text>
        <dbReference type="EC" id="2.7.13.3"/>
    </reaction>
</comment>
<dbReference type="GO" id="GO:0046983">
    <property type="term" value="F:protein dimerization activity"/>
    <property type="evidence" value="ECO:0007669"/>
    <property type="project" value="InterPro"/>
</dbReference>
<feature type="coiled-coil region" evidence="8">
    <location>
        <begin position="33"/>
        <end position="67"/>
    </location>
</feature>
<dbReference type="OrthoDB" id="9781904at2"/>
<evidence type="ECO:0000313" key="11">
    <source>
        <dbReference type="Proteomes" id="UP000468638"/>
    </source>
</evidence>
<accession>A0A6I5A120</accession>
<proteinExistence type="predicted"/>
<dbReference type="PIRSF" id="PIRSF003169">
    <property type="entry name" value="STHK_DegS"/>
    <property type="match status" value="1"/>
</dbReference>
<gene>
    <name evidence="10" type="ORF">GLW05_10155</name>
</gene>
<feature type="domain" description="Histidine kinase" evidence="9">
    <location>
        <begin position="183"/>
        <end position="380"/>
    </location>
</feature>
<dbReference type="PANTHER" id="PTHR24421">
    <property type="entry name" value="NITRATE/NITRITE SENSOR PROTEIN NARX-RELATED"/>
    <property type="match status" value="1"/>
</dbReference>
<evidence type="ECO:0000256" key="4">
    <source>
        <dbReference type="ARBA" id="ARBA00022777"/>
    </source>
</evidence>
<keyword evidence="6 7" id="KW-0902">Two-component regulatory system</keyword>
<dbReference type="EC" id="3.1.3.-" evidence="7"/>
<evidence type="ECO:0000256" key="7">
    <source>
        <dbReference type="PIRNR" id="PIRNR003169"/>
    </source>
</evidence>
<keyword evidence="7" id="KW-0378">Hydrolase</keyword>
<dbReference type="Pfam" id="PF02518">
    <property type="entry name" value="HATPase_c"/>
    <property type="match status" value="1"/>
</dbReference>
<dbReference type="InterPro" id="IPR008595">
    <property type="entry name" value="DegS"/>
</dbReference>
<evidence type="ECO:0000256" key="6">
    <source>
        <dbReference type="ARBA" id="ARBA00023012"/>
    </source>
</evidence>